<feature type="coiled-coil region" evidence="15">
    <location>
        <begin position="547"/>
        <end position="581"/>
    </location>
</feature>
<keyword evidence="7" id="KW-0809">Transit peptide</keyword>
<proteinExistence type="predicted"/>
<dbReference type="InterPro" id="IPR001890">
    <property type="entry name" value="RNA-binding_CRM"/>
</dbReference>
<dbReference type="Pfam" id="PF01985">
    <property type="entry name" value="CRS1_YhbY"/>
    <property type="match status" value="4"/>
</dbReference>
<dbReference type="FunFam" id="3.30.110.60:FF:000002">
    <property type="entry name" value="CRS2-associated factor 1, chloroplastic"/>
    <property type="match status" value="2"/>
</dbReference>
<evidence type="ECO:0000256" key="2">
    <source>
        <dbReference type="ARBA" id="ARBA00022528"/>
    </source>
</evidence>
<comment type="function">
    <text evidence="10">Binds specific group II introns in chloroplasts and facilitates their splicing. Acts on subgroup IIB introns. The substrates of the subgroup IIB also require the CRM domain proteins CAF1 or CAF2, with a simultaneous binding of CFM3 and CAF1 or CAF2. May influence the biogenesis of the mitochondrial small ribosomal subunit.</text>
</comment>
<dbReference type="Gene3D" id="3.30.110.60">
    <property type="entry name" value="YhbY-like"/>
    <property type="match status" value="4"/>
</dbReference>
<dbReference type="PROSITE" id="PS51295">
    <property type="entry name" value="CRM"/>
    <property type="match status" value="4"/>
</dbReference>
<evidence type="ECO:0000256" key="9">
    <source>
        <dbReference type="ARBA" id="ARBA00023274"/>
    </source>
</evidence>
<keyword evidence="3" id="KW-0934">Plastid</keyword>
<evidence type="ECO:0000256" key="3">
    <source>
        <dbReference type="ARBA" id="ARBA00022640"/>
    </source>
</evidence>
<evidence type="ECO:0000256" key="11">
    <source>
        <dbReference type="ARBA" id="ARBA00064484"/>
    </source>
</evidence>
<keyword evidence="5" id="KW-0677">Repeat</keyword>
<protein>
    <recommendedName>
        <fullName evidence="12">CRM-domain containing factor CFM3, chloroplastic/mitochondrial</fullName>
    </recommendedName>
    <alternativeName>
        <fullName evidence="13">Protein CRM FAMILY MEMBER 3</fullName>
    </alternativeName>
</protein>
<evidence type="ECO:0000256" key="10">
    <source>
        <dbReference type="ARBA" id="ARBA00055648"/>
    </source>
</evidence>
<comment type="caution">
    <text evidence="18">The sequence shown here is derived from an EMBL/GenBank/DDBJ whole genome shotgun (WGS) entry which is preliminary data.</text>
</comment>
<dbReference type="GO" id="GO:1990904">
    <property type="term" value="C:ribonucleoprotein complex"/>
    <property type="evidence" value="ECO:0007669"/>
    <property type="project" value="UniProtKB-KW"/>
</dbReference>
<dbReference type="SUPFAM" id="SSF75471">
    <property type="entry name" value="YhbY-like"/>
    <property type="match status" value="4"/>
</dbReference>
<comment type="subcellular location">
    <subcellularLocation>
        <location evidence="1">Plastid</location>
        <location evidence="1">Chloroplast stroma</location>
    </subcellularLocation>
</comment>
<dbReference type="InterPro" id="IPR035920">
    <property type="entry name" value="YhbY-like_sf"/>
</dbReference>
<keyword evidence="2" id="KW-0150">Chloroplast</keyword>
<keyword evidence="6 14" id="KW-0694">RNA-binding</keyword>
<dbReference type="SMART" id="SM01103">
    <property type="entry name" value="CRS1_YhbY"/>
    <property type="match status" value="4"/>
</dbReference>
<feature type="domain" description="CRM" evidence="17">
    <location>
        <begin position="864"/>
        <end position="963"/>
    </location>
</feature>
<dbReference type="FunFam" id="3.30.110.60:FF:000003">
    <property type="entry name" value="CRM-domain containing factor CFM3B, chloroplastic"/>
    <property type="match status" value="1"/>
</dbReference>
<keyword evidence="19" id="KW-1185">Reference proteome</keyword>
<name>A0A811QWA4_9POAL</name>
<reference evidence="18" key="1">
    <citation type="submission" date="2020-10" db="EMBL/GenBank/DDBJ databases">
        <authorList>
            <person name="Han B."/>
            <person name="Lu T."/>
            <person name="Zhao Q."/>
            <person name="Huang X."/>
            <person name="Zhao Y."/>
        </authorList>
    </citation>
    <scope>NUCLEOTIDE SEQUENCE</scope>
</reference>
<feature type="domain" description="CRM" evidence="17">
    <location>
        <begin position="584"/>
        <end position="684"/>
    </location>
</feature>
<evidence type="ECO:0000259" key="17">
    <source>
        <dbReference type="PROSITE" id="PS51295"/>
    </source>
</evidence>
<evidence type="ECO:0000256" key="14">
    <source>
        <dbReference type="PROSITE-ProRule" id="PRU00626"/>
    </source>
</evidence>
<evidence type="ECO:0000256" key="1">
    <source>
        <dbReference type="ARBA" id="ARBA00004470"/>
    </source>
</evidence>
<dbReference type="OrthoDB" id="551352at2759"/>
<dbReference type="PANTHER" id="PTHR31846:SF20">
    <property type="entry name" value="CRM-DOMAIN CONTAINING FACTOR CFM2, CHLOROPLASTIC"/>
    <property type="match status" value="1"/>
</dbReference>
<sequence>MLLSFSPHPSPFLSLLTLDFRLQTPRPPPSRPRLRLGVLLAGAARQLPRHRVGSTLDPSWATGDGEAGSAARQRRRGRGRDASGSAASAPPSAAELALPRDELRRLQGIGIRVRKRLKVGKAGITEGIVNGIHERWRNAEVVKLRCEDVWAMNMRRTHEILERKTGGLVIWRSGSIIILYRGTDYKYPYFHYSERVDSFLDKESSELSSSGDEDEEDETSSQRDSSHEESSENPVVASAEQINAGEGKSQTIGYLNQSLIREKDTTHPISSTKRLVFYTNERNLDIRTGAPNEQHARLQDNTHAHHPSKFGPRDRSSLVAGVGSPNKFRLQLPGEVKLAEEADKLLDGLGPRFSGWWGYDPLPVDADLLPAIVPGYRRPFRLLPSGVPPKLTDREMTILRRLAHPLPFHYALGRSSNLQGLAASMIKLWERCEVAKIALKRDAHNTDSELITEEVKDLTGGTLLSRDKESIVFYRGKDFLPPAVSLAIEKRRKLGSSTIYKLKPDIEENMPTQDDSVLKVSSDVSVHIREEGISVTENRSKSLNTVAKDVEARLSQAIAEKEKAEKLLEELEKASPLSKAEVRETISEDERYMLRKVGLKMKQFLLLGRRGVFDGTIENMHLHWKYRELVKIICKEHRLEDVEYAAQTLEAESGGILVAVEKVGKGHAIIVYRGKNYQRPSKLRPKTLLSKRDALKRSVENQRCKSLKVHVLKLSKNIDYLKDQMNSSYYHKVMHDPSVNSGTLQQQDEEVPEVAPMSSEPEVEECTSVEMDKALNLTKSGVPVEDMQSKICFNKLEDDSFATAGPCLTGSSSAASFNNLIRHQNQHSSTVTFSPDTHCEGDSKDVDGLKLDVESASVLPLRATRLSNQERLVLRKQALKMKKRPVLSIGRNNVITGVAKTIKTHFKKHPLAIVNIKNRADGTPIQQLISELEEATGSVLVSRETNKVILYRGWGAEVAHESSKESSTDEGEKEVISPQLLEAIRLECGLLPGESG</sequence>
<evidence type="ECO:0000256" key="8">
    <source>
        <dbReference type="ARBA" id="ARBA00023187"/>
    </source>
</evidence>
<keyword evidence="15" id="KW-0175">Coiled coil</keyword>
<dbReference type="AlphaFoldDB" id="A0A811QWA4"/>
<evidence type="ECO:0000256" key="6">
    <source>
        <dbReference type="ARBA" id="ARBA00022884"/>
    </source>
</evidence>
<evidence type="ECO:0000256" key="16">
    <source>
        <dbReference type="SAM" id="MobiDB-lite"/>
    </source>
</evidence>
<dbReference type="GO" id="GO:0006397">
    <property type="term" value="P:mRNA processing"/>
    <property type="evidence" value="ECO:0007669"/>
    <property type="project" value="UniProtKB-KW"/>
</dbReference>
<keyword evidence="4" id="KW-0507">mRNA processing</keyword>
<keyword evidence="9" id="KW-0687">Ribonucleoprotein</keyword>
<gene>
    <name evidence="18" type="ORF">NCGR_LOCUS44052</name>
</gene>
<comment type="subunit">
    <text evidence="11">Interacts with RNA. Part of large ribonucleo-protein particles that contain CAF1 and/or CAF2, and RNC1.</text>
</comment>
<evidence type="ECO:0000256" key="5">
    <source>
        <dbReference type="ARBA" id="ARBA00022737"/>
    </source>
</evidence>
<keyword evidence="8" id="KW-0508">mRNA splicing</keyword>
<organism evidence="18 19">
    <name type="scientific">Miscanthus lutarioriparius</name>
    <dbReference type="NCBI Taxonomy" id="422564"/>
    <lineage>
        <taxon>Eukaryota</taxon>
        <taxon>Viridiplantae</taxon>
        <taxon>Streptophyta</taxon>
        <taxon>Embryophyta</taxon>
        <taxon>Tracheophyta</taxon>
        <taxon>Spermatophyta</taxon>
        <taxon>Magnoliopsida</taxon>
        <taxon>Liliopsida</taxon>
        <taxon>Poales</taxon>
        <taxon>Poaceae</taxon>
        <taxon>PACMAD clade</taxon>
        <taxon>Panicoideae</taxon>
        <taxon>Andropogonodae</taxon>
        <taxon>Andropogoneae</taxon>
        <taxon>Saccharinae</taxon>
        <taxon>Miscanthus</taxon>
    </lineage>
</organism>
<dbReference type="GO" id="GO:0005739">
    <property type="term" value="C:mitochondrion"/>
    <property type="evidence" value="ECO:0007669"/>
    <property type="project" value="UniProtKB-ARBA"/>
</dbReference>
<evidence type="ECO:0000313" key="18">
    <source>
        <dbReference type="EMBL" id="CAD6260622.1"/>
    </source>
</evidence>
<dbReference type="EMBL" id="CAJGYO010000011">
    <property type="protein sequence ID" value="CAD6260622.1"/>
    <property type="molecule type" value="Genomic_DNA"/>
</dbReference>
<evidence type="ECO:0000256" key="4">
    <source>
        <dbReference type="ARBA" id="ARBA00022664"/>
    </source>
</evidence>
<feature type="compositionally biased region" description="Low complexity" evidence="16">
    <location>
        <begin position="82"/>
        <end position="94"/>
    </location>
</feature>
<accession>A0A811QWA4</accession>
<dbReference type="InterPro" id="IPR045278">
    <property type="entry name" value="CRS1/CFM2/CFM3"/>
</dbReference>
<feature type="domain" description="CRM" evidence="17">
    <location>
        <begin position="96"/>
        <end position="192"/>
    </location>
</feature>
<evidence type="ECO:0000256" key="12">
    <source>
        <dbReference type="ARBA" id="ARBA00073361"/>
    </source>
</evidence>
<feature type="region of interest" description="Disordered" evidence="16">
    <location>
        <begin position="51"/>
        <end position="94"/>
    </location>
</feature>
<evidence type="ECO:0000256" key="13">
    <source>
        <dbReference type="ARBA" id="ARBA00081881"/>
    </source>
</evidence>
<evidence type="ECO:0000256" key="7">
    <source>
        <dbReference type="ARBA" id="ARBA00022946"/>
    </source>
</evidence>
<evidence type="ECO:0000256" key="15">
    <source>
        <dbReference type="SAM" id="Coils"/>
    </source>
</evidence>
<feature type="compositionally biased region" description="Basic and acidic residues" evidence="16">
    <location>
        <begin position="220"/>
        <end position="230"/>
    </location>
</feature>
<dbReference type="GO" id="GO:0009570">
    <property type="term" value="C:chloroplast stroma"/>
    <property type="evidence" value="ECO:0007669"/>
    <property type="project" value="UniProtKB-SubCell"/>
</dbReference>
<evidence type="ECO:0000313" key="19">
    <source>
        <dbReference type="Proteomes" id="UP000604825"/>
    </source>
</evidence>
<dbReference type="GO" id="GO:0003729">
    <property type="term" value="F:mRNA binding"/>
    <property type="evidence" value="ECO:0007669"/>
    <property type="project" value="InterPro"/>
</dbReference>
<dbReference type="Proteomes" id="UP000604825">
    <property type="component" value="Unassembled WGS sequence"/>
</dbReference>
<dbReference type="PANTHER" id="PTHR31846">
    <property type="entry name" value="CRS1 / YHBY (CRM) DOMAIN-CONTAINING PROTEIN"/>
    <property type="match status" value="1"/>
</dbReference>
<feature type="domain" description="CRM" evidence="17">
    <location>
        <begin position="389"/>
        <end position="486"/>
    </location>
</feature>
<dbReference type="GO" id="GO:0000373">
    <property type="term" value="P:Group II intron splicing"/>
    <property type="evidence" value="ECO:0007669"/>
    <property type="project" value="UniProtKB-ARBA"/>
</dbReference>
<feature type="region of interest" description="Disordered" evidence="16">
    <location>
        <begin position="203"/>
        <end position="248"/>
    </location>
</feature>